<dbReference type="EMBL" id="FQVO01000002">
    <property type="protein sequence ID" value="SHE58138.1"/>
    <property type="molecule type" value="Genomic_DNA"/>
</dbReference>
<dbReference type="Proteomes" id="UP000184236">
    <property type="component" value="Unassembled WGS sequence"/>
</dbReference>
<dbReference type="PANTHER" id="PTHR42852:SF13">
    <property type="entry name" value="PROTEIN DIPZ"/>
    <property type="match status" value="1"/>
</dbReference>
<dbReference type="PROSITE" id="PS51352">
    <property type="entry name" value="THIOREDOXIN_2"/>
    <property type="match status" value="1"/>
</dbReference>
<protein>
    <submittedName>
        <fullName evidence="2">Thiol-disulfide isomerase or thioredoxin</fullName>
    </submittedName>
</protein>
<dbReference type="InterPro" id="IPR012336">
    <property type="entry name" value="Thioredoxin-like_fold"/>
</dbReference>
<keyword evidence="3" id="KW-1185">Reference proteome</keyword>
<keyword evidence="2" id="KW-0413">Isomerase</keyword>
<dbReference type="Pfam" id="PF13905">
    <property type="entry name" value="Thioredoxin_8"/>
    <property type="match status" value="1"/>
</dbReference>
<dbReference type="InterPro" id="IPR036249">
    <property type="entry name" value="Thioredoxin-like_sf"/>
</dbReference>
<organism evidence="2 3">
    <name type="scientific">Chryseobacterium takakiae</name>
    <dbReference type="NCBI Taxonomy" id="1302685"/>
    <lineage>
        <taxon>Bacteria</taxon>
        <taxon>Pseudomonadati</taxon>
        <taxon>Bacteroidota</taxon>
        <taxon>Flavobacteriia</taxon>
        <taxon>Flavobacteriales</taxon>
        <taxon>Weeksellaceae</taxon>
        <taxon>Chryseobacterium group</taxon>
        <taxon>Chryseobacterium</taxon>
    </lineage>
</organism>
<name>A0A1M4UNA6_9FLAO</name>
<evidence type="ECO:0000313" key="2">
    <source>
        <dbReference type="EMBL" id="SHE58138.1"/>
    </source>
</evidence>
<evidence type="ECO:0000259" key="1">
    <source>
        <dbReference type="PROSITE" id="PS51352"/>
    </source>
</evidence>
<dbReference type="RefSeq" id="WP_072883552.1">
    <property type="nucleotide sequence ID" value="NZ_FQVO01000002.1"/>
</dbReference>
<sequence length="171" mass="19967">MKKLFLLFTIGIFGLGCSQQAPKVLKTSFSKEALIQKVENEEGKTVTIQQILDQHKGKVLVLDFWAGWCRDCLKALPKAKELEDNNKNIDFVFLSLDRSKEGFDKSLERFDMKDKENYWFASGWKNDFNNYIDLNWIPRYMVIDQKSNIAKYYAISPEDPDIQATIERLLK</sequence>
<reference evidence="3" key="1">
    <citation type="submission" date="2016-11" db="EMBL/GenBank/DDBJ databases">
        <authorList>
            <person name="Varghese N."/>
            <person name="Submissions S."/>
        </authorList>
    </citation>
    <scope>NUCLEOTIDE SEQUENCE [LARGE SCALE GENOMIC DNA]</scope>
    <source>
        <strain evidence="3">DSM 26898</strain>
    </source>
</reference>
<dbReference type="Gene3D" id="3.40.30.10">
    <property type="entry name" value="Glutaredoxin"/>
    <property type="match status" value="1"/>
</dbReference>
<dbReference type="PROSITE" id="PS51257">
    <property type="entry name" value="PROKAR_LIPOPROTEIN"/>
    <property type="match status" value="1"/>
</dbReference>
<feature type="domain" description="Thioredoxin" evidence="1">
    <location>
        <begin position="27"/>
        <end position="171"/>
    </location>
</feature>
<dbReference type="GO" id="GO:0016853">
    <property type="term" value="F:isomerase activity"/>
    <property type="evidence" value="ECO:0007669"/>
    <property type="project" value="UniProtKB-KW"/>
</dbReference>
<gene>
    <name evidence="2" type="ORF">SAMN05444408_102211</name>
</gene>
<dbReference type="CDD" id="cd02966">
    <property type="entry name" value="TlpA_like_family"/>
    <property type="match status" value="1"/>
</dbReference>
<dbReference type="SUPFAM" id="SSF52833">
    <property type="entry name" value="Thioredoxin-like"/>
    <property type="match status" value="1"/>
</dbReference>
<dbReference type="InterPro" id="IPR013766">
    <property type="entry name" value="Thioredoxin_domain"/>
</dbReference>
<dbReference type="AlphaFoldDB" id="A0A1M4UNA6"/>
<dbReference type="OrthoDB" id="1098640at2"/>
<accession>A0A1M4UNA6</accession>
<proteinExistence type="predicted"/>
<dbReference type="PANTHER" id="PTHR42852">
    <property type="entry name" value="THIOL:DISULFIDE INTERCHANGE PROTEIN DSBE"/>
    <property type="match status" value="1"/>
</dbReference>
<dbReference type="STRING" id="1302685.SAMN05444408_102211"/>
<evidence type="ECO:0000313" key="3">
    <source>
        <dbReference type="Proteomes" id="UP000184236"/>
    </source>
</evidence>
<dbReference type="InterPro" id="IPR050553">
    <property type="entry name" value="Thioredoxin_ResA/DsbE_sf"/>
</dbReference>